<evidence type="ECO:0000313" key="1">
    <source>
        <dbReference type="EMBL" id="QOX64513.1"/>
    </source>
</evidence>
<dbReference type="EMBL" id="CP042469">
    <property type="protein sequence ID" value="QOX64513.1"/>
    <property type="molecule type" value="Genomic_DNA"/>
</dbReference>
<reference evidence="1" key="1">
    <citation type="submission" date="2019-08" db="EMBL/GenBank/DDBJ databases">
        <title>Genome sequence of Clostridiales bacterium MT110.</title>
        <authorList>
            <person name="Cao J."/>
        </authorList>
    </citation>
    <scope>NUCLEOTIDE SEQUENCE</scope>
    <source>
        <strain evidence="1">MT110</strain>
    </source>
</reference>
<protein>
    <submittedName>
        <fullName evidence="1">HAD family hydrolase</fullName>
    </submittedName>
</protein>
<sequence>MIKTVWFDIGGTVHVQDATLDNDLAFAERLFGFLKERGIETAETPEQLLTHIDKGAKQYKAFSEQELIELPGDDIWCDFMLKDFGVPSEKIRGMGEELSYLFDRYRKVITPRGGLEETLKRLIDEGFRLGVISNIMSRTFVPRILAEHGVSQYFEFILASSEYGVRKPRRDMFDEAIRLMDVTAREAAYVGDTISRDVRGVRAAGWELMIQIENPRIAHKDAKYLACGYQSDYSIRSLEEIPPIVKQYNTERKERGSDS</sequence>
<proteinExistence type="predicted"/>
<evidence type="ECO:0000313" key="2">
    <source>
        <dbReference type="Proteomes" id="UP000594014"/>
    </source>
</evidence>
<accession>A0ACD1AE64</accession>
<keyword evidence="1" id="KW-0378">Hydrolase</keyword>
<keyword evidence="2" id="KW-1185">Reference proteome</keyword>
<name>A0ACD1AE64_9FIRM</name>
<gene>
    <name evidence="1" type="ORF">FRZ06_14765</name>
</gene>
<dbReference type="Proteomes" id="UP000594014">
    <property type="component" value="Chromosome"/>
</dbReference>
<organism evidence="1 2">
    <name type="scientific">Anoxybacterium hadale</name>
    <dbReference type="NCBI Taxonomy" id="3408580"/>
    <lineage>
        <taxon>Bacteria</taxon>
        <taxon>Bacillati</taxon>
        <taxon>Bacillota</taxon>
        <taxon>Clostridia</taxon>
        <taxon>Peptostreptococcales</taxon>
        <taxon>Anaerovoracaceae</taxon>
        <taxon>Anoxybacterium</taxon>
    </lineage>
</organism>